<dbReference type="Pfam" id="PF19161">
    <property type="entry name" value="DUF5843"/>
    <property type="match status" value="1"/>
</dbReference>
<dbReference type="KEGG" id="vg:36843853"/>
<reference evidence="1" key="1">
    <citation type="journal article" date="2018" name="Nat. Commun.">
        <title>Diversity and evolution of the emerging Pandoraviridae family.</title>
        <authorList>
            <person name="Legendre M."/>
            <person name="Fabre E."/>
            <person name="Poirot O."/>
            <person name="Jeudy S."/>
            <person name="Lartigue A."/>
            <person name="Alempic J.M."/>
            <person name="Beucher L."/>
            <person name="Philippe N."/>
            <person name="Bertaux L."/>
            <person name="Christo-Foroux E."/>
            <person name="Labadie K."/>
            <person name="Coute Y."/>
            <person name="Abergel C."/>
            <person name="Claverie J.M."/>
        </authorList>
    </citation>
    <scope>NUCLEOTIDE SEQUENCE [LARGE SCALE GENOMIC DNA]</scope>
    <source>
        <strain evidence="1">Quercus</strain>
    </source>
</reference>
<sequence length="325" mass="36611">MASPFLAPFHLLCACRSVTFFSLSWSSILFLCTIRQPARTHLEHRSPKQKTNLCVVARFTPTSAAKVNKKRINRHGMSRADHDGMMLCASRPKTPRRRAPWVAESAARPRLTSGGPRWTRAIAATVAAAVPLRSVHTLPIEYMHAARDVARQVQEKNRKAGVVDRREMRSRTSYDISAQGYFGEFLFAHLFRLSTRQLFNTTCRSALTETAFDGTLRPEGWTVDVKVSSADKGKLRVQPHKGMNPPDLYALFVYVNYVRGKPIDSDDLAAPVLRFDGFIPASAVFDQRYLEDDGIYWVPTERLVTRETLWTMASRGALKPPSGYP</sequence>
<accession>A0A2U7U8J8</accession>
<proteinExistence type="predicted"/>
<dbReference type="EMBL" id="MG011689">
    <property type="protein sequence ID" value="AVK74712.1"/>
    <property type="molecule type" value="Genomic_DNA"/>
</dbReference>
<dbReference type="RefSeq" id="YP_009482981.1">
    <property type="nucleotide sequence ID" value="NC_037667.1"/>
</dbReference>
<evidence type="ECO:0000313" key="1">
    <source>
        <dbReference type="EMBL" id="AVK74712.1"/>
    </source>
</evidence>
<dbReference type="Proteomes" id="UP000248852">
    <property type="component" value="Segment"/>
</dbReference>
<dbReference type="GeneID" id="36843853"/>
<protein>
    <submittedName>
        <fullName evidence="1">Uncharacterized protein</fullName>
    </submittedName>
</protein>
<organism evidence="1">
    <name type="scientific">Pandoravirus quercus</name>
    <dbReference type="NCBI Taxonomy" id="2107709"/>
    <lineage>
        <taxon>Viruses</taxon>
        <taxon>Pandoravirus</taxon>
    </lineage>
</organism>
<name>A0A2U7U8J8_9VIRU</name>
<dbReference type="InterPro" id="IPR043889">
    <property type="entry name" value="DUF5843"/>
</dbReference>
<gene>
    <name evidence="1" type="ORF">pqer_cds_290</name>
</gene>